<dbReference type="InterPro" id="IPR033467">
    <property type="entry name" value="Tesmin/TSO1-like_CXC"/>
</dbReference>
<feature type="compositionally biased region" description="Low complexity" evidence="4">
    <location>
        <begin position="13"/>
        <end position="35"/>
    </location>
</feature>
<sequence length="897" mass="97286">MMDSPEPSKINRSSSASALNASVNTPSSESPQVQESPFFRFASNLSPMRPAKACHVAPSFLGLNSPPLVFKSPRVNCDRESRYLERPQGTHLSSVEMSQSYNGGNSLRVAPGDSNESNSQLPLPERFATDTQQDIGLRNDTNTQSCSFPTSVDEYLADPGDTDEMYSVNPDVEQSTYAVESEPSNLTRTKKVILKCNGNDDPGDKAEEPSPLSEESNEIHQERPVENPETEGDKRVVERVSQEHTKLESNLAADVSHNSLTQHAGNGPDHSDCAAQSMSDPLQDVKESKDCHEMVSTLHVRQENISQDGSEASLKYHGIRRRCLKFGEAASSALGSNMSNMKLNATSSQMHFVNPFKPVSSLYLQRGIPETGSKPAGIGLHLNSIINGMPPSCASTTGMRSSDVLQGMQSTSSISLNKVENMKKYVISSNMDRQPLVDNRNEIHETDASLAADYFSPSLKEPIALYPASGHDKRKLSPTDAGNSEGLDQHTPGKKKKKTSSTADGNGCKRCNCKKSKCLKLYCDCFAAGVFCLDPCSCQDCFNKPEYGEKVLETRQQIESRNPLAFAPKIVKSATNAPSNMEDVNLTTPSSARHTRGCNCKRSMCLKKYCECYQSNVGCSSGCRCEGCKNVYGKKEDYVAPDHALSKERVSSNVEKGSDSTMLNKPEMVASREDLFQKEFYDQHHLSPITPSLQCSDQGKDMFPSHRSLMLTDSCDSKSYENVQSPAPPCNSASCILQLTPLSNPDSTSGAPSIPAKPVGTSAPSSRVSHGCVRQLSGGSLRWRSSPVTPRNTNLGEAQHLQGLESDSRLFDIVEDETPAILKESSTPTKTVKANSPIQKRVSPPRVIGSSSSGGLRTGRKFILKSVPSFPPLTPCMDSKGNGNEDGNVDSGNGATK</sequence>
<feature type="region of interest" description="Disordered" evidence="4">
    <location>
        <begin position="466"/>
        <end position="506"/>
    </location>
</feature>
<dbReference type="AlphaFoldDB" id="Q705X1"/>
<dbReference type="EMBL" id="AJ619694">
    <property type="protein sequence ID" value="CAF02298.1"/>
    <property type="molecule type" value="Genomic_DNA"/>
</dbReference>
<dbReference type="InterPro" id="IPR044522">
    <property type="entry name" value="TSO1-like"/>
</dbReference>
<dbReference type="GO" id="GO:0003700">
    <property type="term" value="F:DNA-binding transcription factor activity"/>
    <property type="evidence" value="ECO:0007669"/>
    <property type="project" value="InterPro"/>
</dbReference>
<feature type="region of interest" description="Disordered" evidence="4">
    <location>
        <begin position="1"/>
        <end position="35"/>
    </location>
</feature>
<protein>
    <submittedName>
        <fullName evidence="7">Cysteine-rich polycomb-like protein</fullName>
    </submittedName>
</protein>
<proteinExistence type="evidence at transcript level"/>
<dbReference type="Pfam" id="PF03638">
    <property type="entry name" value="TCR"/>
    <property type="match status" value="2"/>
</dbReference>
<comment type="subcellular location">
    <subcellularLocation>
        <location evidence="1">Nucleus</location>
    </subcellularLocation>
</comment>
<dbReference type="OrthoDB" id="6283463at2759"/>
<evidence type="ECO:0000256" key="3">
    <source>
        <dbReference type="ARBA" id="ARBA00023242"/>
    </source>
</evidence>
<dbReference type="EMBL" id="AJ619693">
    <property type="protein sequence ID" value="CAF02297.1"/>
    <property type="molecule type" value="mRNA"/>
</dbReference>
<evidence type="ECO:0000256" key="2">
    <source>
        <dbReference type="ARBA" id="ARBA00007267"/>
    </source>
</evidence>
<name>Q705X1_LOTJA</name>
<feature type="compositionally biased region" description="Polar residues" evidence="4">
    <location>
        <begin position="825"/>
        <end position="838"/>
    </location>
</feature>
<feature type="region of interest" description="Disordered" evidence="4">
    <location>
        <begin position="744"/>
        <end position="771"/>
    </location>
</feature>
<feature type="region of interest" description="Disordered" evidence="4">
    <location>
        <begin position="85"/>
        <end position="124"/>
    </location>
</feature>
<comment type="similarity">
    <text evidence="2">Belongs to the lin-54 family.</text>
</comment>
<keyword evidence="3" id="KW-0539">Nucleus</keyword>
<evidence type="ECO:0000259" key="5">
    <source>
        <dbReference type="PROSITE" id="PS51634"/>
    </source>
</evidence>
<dbReference type="InterPro" id="IPR005172">
    <property type="entry name" value="CRC"/>
</dbReference>
<dbReference type="GO" id="GO:0005634">
    <property type="term" value="C:nucleus"/>
    <property type="evidence" value="ECO:0007669"/>
    <property type="project" value="UniProtKB-SubCell"/>
</dbReference>
<dbReference type="PANTHER" id="PTHR46159">
    <property type="entry name" value="PROTEIN TESMIN/TSO1-LIKE CXC 2"/>
    <property type="match status" value="1"/>
</dbReference>
<gene>
    <name evidence="7" type="primary">cpp1</name>
</gene>
<feature type="region of interest" description="Disordered" evidence="4">
    <location>
        <begin position="195"/>
        <end position="276"/>
    </location>
</feature>
<feature type="domain" description="CRC" evidence="5">
    <location>
        <begin position="507"/>
        <end position="633"/>
    </location>
</feature>
<dbReference type="PROSITE" id="PS51634">
    <property type="entry name" value="CRC"/>
    <property type="match status" value="1"/>
</dbReference>
<feature type="compositionally biased region" description="Polar residues" evidence="4">
    <location>
        <begin position="90"/>
        <end position="105"/>
    </location>
</feature>
<evidence type="ECO:0000256" key="4">
    <source>
        <dbReference type="SAM" id="MobiDB-lite"/>
    </source>
</evidence>
<dbReference type="SMART" id="SM01114">
    <property type="entry name" value="CXC"/>
    <property type="match status" value="2"/>
</dbReference>
<evidence type="ECO:0000313" key="7">
    <source>
        <dbReference type="EMBL" id="CAF02298.1"/>
    </source>
</evidence>
<feature type="compositionally biased region" description="Basic and acidic residues" evidence="4">
    <location>
        <begin position="217"/>
        <end position="247"/>
    </location>
</feature>
<evidence type="ECO:0000256" key="1">
    <source>
        <dbReference type="ARBA" id="ARBA00004123"/>
    </source>
</evidence>
<dbReference type="PANTHER" id="PTHR46159:SF6">
    <property type="entry name" value="OS12G0605300 PROTEIN"/>
    <property type="match status" value="1"/>
</dbReference>
<evidence type="ECO:0000313" key="6">
    <source>
        <dbReference type="EMBL" id="CAF02297.1"/>
    </source>
</evidence>
<feature type="region of interest" description="Disordered" evidence="4">
    <location>
        <begin position="825"/>
        <end position="897"/>
    </location>
</feature>
<accession>Q705X1</accession>
<organism evidence="7">
    <name type="scientific">Lotus japonicus</name>
    <name type="common">Lotus corniculatus var. japonicus</name>
    <dbReference type="NCBI Taxonomy" id="34305"/>
    <lineage>
        <taxon>Eukaryota</taxon>
        <taxon>Viridiplantae</taxon>
        <taxon>Streptophyta</taxon>
        <taxon>Embryophyta</taxon>
        <taxon>Tracheophyta</taxon>
        <taxon>Spermatophyta</taxon>
        <taxon>Magnoliopsida</taxon>
        <taxon>eudicotyledons</taxon>
        <taxon>Gunneridae</taxon>
        <taxon>Pentapetalae</taxon>
        <taxon>rosids</taxon>
        <taxon>fabids</taxon>
        <taxon>Fabales</taxon>
        <taxon>Fabaceae</taxon>
        <taxon>Papilionoideae</taxon>
        <taxon>50 kb inversion clade</taxon>
        <taxon>NPAAA clade</taxon>
        <taxon>Hologalegina</taxon>
        <taxon>robinioid clade</taxon>
        <taxon>Loteae</taxon>
        <taxon>Lotus</taxon>
    </lineage>
</organism>
<reference evidence="7" key="1">
    <citation type="journal article" date="2003" name="Mol. Plant Microbe Interact.">
        <title>The glucocorticoid-inducible GVG system causes severe growth defects in both root and shoot of the model legume Lotus japonicus.</title>
        <authorList>
            <person name="Andersen S.U."/>
            <person name="Cvitanich C."/>
            <person name="Hougaard B.K."/>
            <person name="Roussis A."/>
            <person name="Gronlund M."/>
            <person name="Jensen D.B."/>
            <person name="Frokjaer L.A."/>
            <person name="Jensen E.O."/>
        </authorList>
    </citation>
    <scope>NUCLEOTIDE SEQUENCE</scope>
    <source>
        <tissue evidence="6">Root nodule</tissue>
        <tissue evidence="7">Young leaves</tissue>
    </source>
</reference>